<proteinExistence type="inferred from homology"/>
<dbReference type="PANTHER" id="PTHR13140">
    <property type="entry name" value="MYOSIN"/>
    <property type="match status" value="1"/>
</dbReference>
<evidence type="ECO:0000256" key="5">
    <source>
        <dbReference type="ARBA" id="ARBA00023203"/>
    </source>
</evidence>
<feature type="coiled-coil region" evidence="7">
    <location>
        <begin position="1103"/>
        <end position="1130"/>
    </location>
</feature>
<comment type="similarity">
    <text evidence="6">Belongs to the TRAFAC class myosin-kinesin ATPase superfamily. Myosin family.</text>
</comment>
<dbReference type="SMART" id="SM00242">
    <property type="entry name" value="MYSc"/>
    <property type="match status" value="1"/>
</dbReference>
<dbReference type="Gene3D" id="3.40.850.10">
    <property type="entry name" value="Kinesin motor domain"/>
    <property type="match status" value="1"/>
</dbReference>
<reference evidence="10 11" key="1">
    <citation type="journal article" date="2024" name="Science">
        <title>Giant polyketide synthase enzymes in the biosynthesis of giant marine polyether toxins.</title>
        <authorList>
            <person name="Fallon T.R."/>
            <person name="Shende V.V."/>
            <person name="Wierzbicki I.H."/>
            <person name="Pendleton A.L."/>
            <person name="Watervoot N.F."/>
            <person name="Auber R.P."/>
            <person name="Gonzalez D.J."/>
            <person name="Wisecaver J.H."/>
            <person name="Moore B.S."/>
        </authorList>
    </citation>
    <scope>NUCLEOTIDE SEQUENCE [LARGE SCALE GENOMIC DNA]</scope>
    <source>
        <strain evidence="10 11">12B1</strain>
    </source>
</reference>
<evidence type="ECO:0000256" key="8">
    <source>
        <dbReference type="SAM" id="MobiDB-lite"/>
    </source>
</evidence>
<dbReference type="GO" id="GO:0005524">
    <property type="term" value="F:ATP binding"/>
    <property type="evidence" value="ECO:0007669"/>
    <property type="project" value="UniProtKB-UniRule"/>
</dbReference>
<dbReference type="EMBL" id="JBGBPQ010000022">
    <property type="protein sequence ID" value="KAL1503284.1"/>
    <property type="molecule type" value="Genomic_DNA"/>
</dbReference>
<organism evidence="10 11">
    <name type="scientific">Prymnesium parvum</name>
    <name type="common">Toxic golden alga</name>
    <dbReference type="NCBI Taxonomy" id="97485"/>
    <lineage>
        <taxon>Eukaryota</taxon>
        <taxon>Haptista</taxon>
        <taxon>Haptophyta</taxon>
        <taxon>Prymnesiophyceae</taxon>
        <taxon>Prymnesiales</taxon>
        <taxon>Prymnesiaceae</taxon>
        <taxon>Prymnesium</taxon>
    </lineage>
</organism>
<evidence type="ECO:0000256" key="3">
    <source>
        <dbReference type="ARBA" id="ARBA00023123"/>
    </source>
</evidence>
<accession>A0AB34INK7</accession>
<feature type="region of interest" description="Disordered" evidence="8">
    <location>
        <begin position="1"/>
        <end position="53"/>
    </location>
</feature>
<dbReference type="Gene3D" id="1.10.10.820">
    <property type="match status" value="1"/>
</dbReference>
<evidence type="ECO:0000256" key="2">
    <source>
        <dbReference type="ARBA" id="ARBA00022840"/>
    </source>
</evidence>
<dbReference type="GO" id="GO:0051015">
    <property type="term" value="F:actin filament binding"/>
    <property type="evidence" value="ECO:0007669"/>
    <property type="project" value="TreeGrafter"/>
</dbReference>
<keyword evidence="1 6" id="KW-0547">Nucleotide-binding</keyword>
<evidence type="ECO:0000259" key="9">
    <source>
        <dbReference type="PROSITE" id="PS51456"/>
    </source>
</evidence>
<dbReference type="GO" id="GO:0007015">
    <property type="term" value="P:actin filament organization"/>
    <property type="evidence" value="ECO:0007669"/>
    <property type="project" value="TreeGrafter"/>
</dbReference>
<dbReference type="Gene3D" id="2.30.29.30">
    <property type="entry name" value="Pleckstrin-homology domain (PH domain)/Phosphotyrosine-binding domain (PTB)"/>
    <property type="match status" value="1"/>
</dbReference>
<dbReference type="Gene3D" id="3.30.70.1590">
    <property type="match status" value="1"/>
</dbReference>
<dbReference type="SUPFAM" id="SSF52540">
    <property type="entry name" value="P-loop containing nucleoside triphosphate hydrolases"/>
    <property type="match status" value="1"/>
</dbReference>
<dbReference type="GO" id="GO:0005737">
    <property type="term" value="C:cytoplasm"/>
    <property type="evidence" value="ECO:0007669"/>
    <property type="project" value="TreeGrafter"/>
</dbReference>
<dbReference type="Proteomes" id="UP001515480">
    <property type="component" value="Unassembled WGS sequence"/>
</dbReference>
<keyword evidence="5 6" id="KW-0009">Actin-binding</keyword>
<feature type="compositionally biased region" description="Low complexity" evidence="8">
    <location>
        <begin position="700"/>
        <end position="721"/>
    </location>
</feature>
<dbReference type="SUPFAM" id="SSF50729">
    <property type="entry name" value="PH domain-like"/>
    <property type="match status" value="1"/>
</dbReference>
<dbReference type="PROSITE" id="PS51456">
    <property type="entry name" value="MYOSIN_MOTOR"/>
    <property type="match status" value="1"/>
</dbReference>
<keyword evidence="2 6" id="KW-0067">ATP-binding</keyword>
<dbReference type="InterPro" id="IPR036961">
    <property type="entry name" value="Kinesin_motor_dom_sf"/>
</dbReference>
<name>A0AB34INK7_PRYPA</name>
<keyword evidence="11" id="KW-1185">Reference proteome</keyword>
<evidence type="ECO:0000313" key="10">
    <source>
        <dbReference type="EMBL" id="KAL1503284.1"/>
    </source>
</evidence>
<keyword evidence="4 6" id="KW-0505">Motor protein</keyword>
<feature type="region of interest" description="Actin-binding" evidence="6">
    <location>
        <begin position="737"/>
        <end position="759"/>
    </location>
</feature>
<dbReference type="GO" id="GO:0000146">
    <property type="term" value="F:microfilament motor activity"/>
    <property type="evidence" value="ECO:0007669"/>
    <property type="project" value="TreeGrafter"/>
</dbReference>
<sequence>MPPPSKRPSAFSRMSTALRRPSRPAEMSADARAAAKATLSSSRPALSAGGTAWLSQPDDAEPYLLVDLLAVGEAAATVTPRGSRVAPWEVPLASLAAANEETQPDNVALYHFSQPALLDNISRRYAAGQPYTYTGEILTSVNPCEPLGALYAAETLVSYVGHKLGHRPPHLYAVAEEAYRLALRGGVSGGGAHQGLVVSGVSGAGKTEANKIIVTYLCWRAASAPGVRRRAALSDEAVDAARRPDDALARRIQSSQVLFEAFGNAATTNNHNSSRFGKFTKLHFDREGRVRGGEVSIYLLEKSRLVIQCEGERSFHALYQLLRSERHEAPRDLLPKDLSSLHYVNQSGRDTIAGVNDGEEWAATLRAMSALGLSDEEAAQVAALLSGVLLLGNLSFTAIDGSEQGATADGSQLAAEAKPTLAAVSELWGLPETAEGAMTRRRVESKRGSVFSVGLRPEQAAMARDSLAKHVYASLFLWITSRVNAELQSSQVVGVAPDAARPAGANSPEDEEYKWIGLLDAFGFELLASNSLEQLLINATNEALQHFFLESALCEAEGVPVVQVAFKDNKPTIDALHSRPRGVLPLTDEECRTVKGSDASLAKKVQAELQSKGHEQGHLPTKGDVRSEKTRATIKDRFSRGVPHFTVNHFAGSVCYDVVGWIEKNNDQLHADLQMLLLQSTHPLLHQVVRLAKEAAEQLPAEAPLTPGARSRVRSGSSDGRPAPKAPTIYSRFSSSLNELMGELRRSRVHFVRCLKPNDKLKPRAANQALLNEQLLFSGMLEAVEMLRAAYPGRLHFVEIHKRFQGKLPREVMKMSPGDFIQALVQTLGLEPGSYHIGISRLFFKTGGAAFLETLQRADADELVPLLKDDMTRWWSKHCLLPASVLGVRGRRRARERRWAVGVVHSWAAVALTRLRFKAMVRRATMLARRRRAVLFARASALQIAKSTAINAAARALLARRRVAATRQLKEQSEVADDRVDVDALQAAIALARVRHVIPAAVASAEALLAKVRGLRAHAEAALDGALTPLRADLDLDSLRHAIHAARAAGVSRQRVENAEASRTNAAEALREAAARPSAAVDTAGLQSLLEYAREVGVEAAAVAAAEARLQEVEQSREKAEVTLKAARSHRRQSLDLHCVKEAVDAARAAGVDAAAVDEMEAHLTQVREQRATIQADIERLAAVTAEAIDLGLLQEAISAGREAGVAADVIEMADQKRQQVFTRRGSARAFLEAAAAPPAASLDIEALRGAVEGARAAGVAIEAPELLRNAESQLKHVTHARMRCQSSRRAAASADLRAALELAAADVVSDALQASIHEGREVGVPSELIEAAEAWLRRIMAGRGDAAERLAACARVAVRSVDEEGLRGAISAARAAGVGAAELAEAERRLDEVSSRRREAAAALAAELSKPPAAVDTEALRRLIDGASAVGIPSEAVAAAEKKLQGIAAARGGAEAQLLATAAVQPADVDLDALSAAIEIAAEAGVAAEIIHSAQVKRQTVVEQRREAEGLLEELQLPPAASLDLRALFGAIEAARTAGVATPLVDAAEALWSQRKAEREAAQASLAQALVARSAAIDLAELDERITTARTAGVSSDATDEAAARSSQVKVERRIAAVRLQTRGRMGIKRRAYTRWLRVDRVALIRLQALARGRAQRRQYLRRRRAAVKIQAAARRERLYGMFREVVDCAHMLKAGNIFIKFSQSGAPHDRAVWLSRDMRQIQWAEPGKKNKGILKSDSIMLLNEVKGVLQGVKTDLLKHEKEKSITARGFQGKSSGIKRFDAECCISILGKTRTLDLQAPSKTLTQNWTAALQVALVFHNLQA</sequence>
<evidence type="ECO:0000256" key="1">
    <source>
        <dbReference type="ARBA" id="ARBA00022741"/>
    </source>
</evidence>
<dbReference type="InterPro" id="IPR027417">
    <property type="entry name" value="P-loop_NTPase"/>
</dbReference>
<evidence type="ECO:0000313" key="11">
    <source>
        <dbReference type="Proteomes" id="UP001515480"/>
    </source>
</evidence>
<dbReference type="GO" id="GO:0016020">
    <property type="term" value="C:membrane"/>
    <property type="evidence" value="ECO:0007669"/>
    <property type="project" value="TreeGrafter"/>
</dbReference>
<dbReference type="PRINTS" id="PR00193">
    <property type="entry name" value="MYOSINHEAVY"/>
</dbReference>
<dbReference type="GO" id="GO:0016459">
    <property type="term" value="C:myosin complex"/>
    <property type="evidence" value="ECO:0007669"/>
    <property type="project" value="UniProtKB-KW"/>
</dbReference>
<feature type="binding site" evidence="6">
    <location>
        <begin position="200"/>
        <end position="207"/>
    </location>
    <ligand>
        <name>ATP</name>
        <dbReference type="ChEBI" id="CHEBI:30616"/>
    </ligand>
</feature>
<dbReference type="Gene3D" id="1.20.58.530">
    <property type="match status" value="1"/>
</dbReference>
<feature type="region of interest" description="Disordered" evidence="8">
    <location>
        <begin position="700"/>
        <end position="729"/>
    </location>
</feature>
<evidence type="ECO:0000256" key="6">
    <source>
        <dbReference type="PROSITE-ProRule" id="PRU00782"/>
    </source>
</evidence>
<keyword evidence="7" id="KW-0175">Coiled coil</keyword>
<dbReference type="InterPro" id="IPR011993">
    <property type="entry name" value="PH-like_dom_sf"/>
</dbReference>
<comment type="caution">
    <text evidence="10">The sequence shown here is derived from an EMBL/GenBank/DDBJ whole genome shotgun (WGS) entry which is preliminary data.</text>
</comment>
<feature type="domain" description="Myosin motor" evidence="9">
    <location>
        <begin position="101"/>
        <end position="857"/>
    </location>
</feature>
<evidence type="ECO:0000256" key="4">
    <source>
        <dbReference type="ARBA" id="ARBA00023175"/>
    </source>
</evidence>
<dbReference type="Pfam" id="PF00063">
    <property type="entry name" value="Myosin_head"/>
    <property type="match status" value="1"/>
</dbReference>
<dbReference type="PROSITE" id="PS50096">
    <property type="entry name" value="IQ"/>
    <property type="match status" value="2"/>
</dbReference>
<dbReference type="Gene3D" id="1.20.120.720">
    <property type="entry name" value="Myosin VI head, motor domain, U50 subdomain"/>
    <property type="match status" value="1"/>
</dbReference>
<evidence type="ECO:0000256" key="7">
    <source>
        <dbReference type="SAM" id="Coils"/>
    </source>
</evidence>
<gene>
    <name evidence="10" type="ORF">AB1Y20_011337</name>
</gene>
<dbReference type="PANTHER" id="PTHR13140:SF706">
    <property type="entry name" value="DILUTE CLASS UNCONVENTIONAL MYOSIN, ISOFORM C"/>
    <property type="match status" value="1"/>
</dbReference>
<dbReference type="CDD" id="cd00124">
    <property type="entry name" value="MYSc"/>
    <property type="match status" value="1"/>
</dbReference>
<protein>
    <recommendedName>
        <fullName evidence="9">Myosin motor domain-containing protein</fullName>
    </recommendedName>
</protein>
<keyword evidence="3 6" id="KW-0518">Myosin</keyword>
<dbReference type="InterPro" id="IPR001609">
    <property type="entry name" value="Myosin_head_motor_dom-like"/>
</dbReference>